<keyword evidence="3" id="KW-1185">Reference proteome</keyword>
<feature type="compositionally biased region" description="Low complexity" evidence="1">
    <location>
        <begin position="101"/>
        <end position="111"/>
    </location>
</feature>
<comment type="caution">
    <text evidence="2">The sequence shown here is derived from an EMBL/GenBank/DDBJ whole genome shotgun (WGS) entry which is preliminary data.</text>
</comment>
<evidence type="ECO:0000313" key="3">
    <source>
        <dbReference type="Proteomes" id="UP000011682"/>
    </source>
</evidence>
<protein>
    <submittedName>
        <fullName evidence="2">Uncharacterized protein</fullName>
    </submittedName>
</protein>
<name>S9QAE2_CYSF2</name>
<feature type="region of interest" description="Disordered" evidence="1">
    <location>
        <begin position="92"/>
        <end position="111"/>
    </location>
</feature>
<gene>
    <name evidence="2" type="ORF">D187_004060</name>
</gene>
<dbReference type="AlphaFoldDB" id="S9QAE2"/>
<dbReference type="EMBL" id="ANAH02000025">
    <property type="protein sequence ID" value="EPX58304.1"/>
    <property type="molecule type" value="Genomic_DNA"/>
</dbReference>
<accession>S9QAE2</accession>
<organism evidence="2 3">
    <name type="scientific">Cystobacter fuscus (strain ATCC 25194 / DSM 2262 / NBRC 100088 / M29)</name>
    <dbReference type="NCBI Taxonomy" id="1242864"/>
    <lineage>
        <taxon>Bacteria</taxon>
        <taxon>Pseudomonadati</taxon>
        <taxon>Myxococcota</taxon>
        <taxon>Myxococcia</taxon>
        <taxon>Myxococcales</taxon>
        <taxon>Cystobacterineae</taxon>
        <taxon>Archangiaceae</taxon>
        <taxon>Cystobacter</taxon>
    </lineage>
</organism>
<reference evidence="2" key="1">
    <citation type="submission" date="2013-05" db="EMBL/GenBank/DDBJ databases">
        <title>Genome assembly of Cystobacter fuscus DSM 2262.</title>
        <authorList>
            <person name="Sharma G."/>
            <person name="Khatri I."/>
            <person name="Kaur C."/>
            <person name="Mayilraj S."/>
            <person name="Subramanian S."/>
        </authorList>
    </citation>
    <scope>NUCLEOTIDE SEQUENCE [LARGE SCALE GENOMIC DNA]</scope>
    <source>
        <strain evidence="2">DSM 2262</strain>
    </source>
</reference>
<proteinExistence type="predicted"/>
<evidence type="ECO:0000313" key="2">
    <source>
        <dbReference type="EMBL" id="EPX58304.1"/>
    </source>
</evidence>
<evidence type="ECO:0000256" key="1">
    <source>
        <dbReference type="SAM" id="MobiDB-lite"/>
    </source>
</evidence>
<dbReference type="Proteomes" id="UP000011682">
    <property type="component" value="Unassembled WGS sequence"/>
</dbReference>
<sequence length="111" mass="11904">MSGEVRQTHIKPCRGRWRGGWRHPASSVFEGIRHGGTAWSCALGPEQKLECGEKSARGQDQGDRSFVQLFNGRNDQGYQGFFYVGAVSASPPAVRQGVEPAGAARGASSGR</sequence>